<protein>
    <submittedName>
        <fullName evidence="7">MFS transporter</fullName>
    </submittedName>
</protein>
<dbReference type="PANTHER" id="PTHR23514:SF13">
    <property type="entry name" value="INNER MEMBRANE PROTEIN YBJJ"/>
    <property type="match status" value="1"/>
</dbReference>
<feature type="transmembrane region" description="Helical" evidence="5">
    <location>
        <begin position="334"/>
        <end position="355"/>
    </location>
</feature>
<dbReference type="AlphaFoldDB" id="A0A916SN76"/>
<evidence type="ECO:0000259" key="6">
    <source>
        <dbReference type="PROSITE" id="PS50850"/>
    </source>
</evidence>
<dbReference type="InterPro" id="IPR051788">
    <property type="entry name" value="MFS_Transporter"/>
</dbReference>
<evidence type="ECO:0000313" key="7">
    <source>
        <dbReference type="EMBL" id="GGB08524.1"/>
    </source>
</evidence>
<reference evidence="7" key="2">
    <citation type="submission" date="2020-09" db="EMBL/GenBank/DDBJ databases">
        <authorList>
            <person name="Sun Q."/>
            <person name="Zhou Y."/>
        </authorList>
    </citation>
    <scope>NUCLEOTIDE SEQUENCE</scope>
    <source>
        <strain evidence="7">CGMCC 1.12813</strain>
    </source>
</reference>
<feature type="transmembrane region" description="Helical" evidence="5">
    <location>
        <begin position="275"/>
        <end position="294"/>
    </location>
</feature>
<dbReference type="PANTHER" id="PTHR23514">
    <property type="entry name" value="BYPASS OF STOP CODON PROTEIN 6"/>
    <property type="match status" value="1"/>
</dbReference>
<feature type="transmembrane region" description="Helical" evidence="5">
    <location>
        <begin position="7"/>
        <end position="26"/>
    </location>
</feature>
<evidence type="ECO:0000256" key="2">
    <source>
        <dbReference type="ARBA" id="ARBA00022692"/>
    </source>
</evidence>
<keyword evidence="4 5" id="KW-0472">Membrane</keyword>
<reference evidence="7" key="1">
    <citation type="journal article" date="2014" name="Int. J. Syst. Evol. Microbiol.">
        <title>Complete genome sequence of Corynebacterium casei LMG S-19264T (=DSM 44701T), isolated from a smear-ripened cheese.</title>
        <authorList>
            <consortium name="US DOE Joint Genome Institute (JGI-PGF)"/>
            <person name="Walter F."/>
            <person name="Albersmeier A."/>
            <person name="Kalinowski J."/>
            <person name="Ruckert C."/>
        </authorList>
    </citation>
    <scope>NUCLEOTIDE SEQUENCE</scope>
    <source>
        <strain evidence="7">CGMCC 1.12813</strain>
    </source>
</reference>
<feature type="transmembrane region" description="Helical" evidence="5">
    <location>
        <begin position="38"/>
        <end position="61"/>
    </location>
</feature>
<evidence type="ECO:0000256" key="3">
    <source>
        <dbReference type="ARBA" id="ARBA00022989"/>
    </source>
</evidence>
<feature type="transmembrane region" description="Helical" evidence="5">
    <location>
        <begin position="243"/>
        <end position="263"/>
    </location>
</feature>
<evidence type="ECO:0000256" key="4">
    <source>
        <dbReference type="ARBA" id="ARBA00023136"/>
    </source>
</evidence>
<sequence length="391" mass="39723">MRARTAVNILFFTNGAIFANLLPRYPEIKDSLELTNTAFGAAVAAFPLGALIAGLSAGFLVRRFRSSRVAVAAAVLSSVGILVAGASPVWALLALGLFLSGAMDSITDVAQNSHGLRVQRLYGRSILNSFHAVWSIGAVVGGLLGAAAAQLAIPVATHLAISATLFSAMAVISYRFLLPGAEPDEVAPEPHAAARIAGRAGGLIAKYGVLAALVLIACAGAIVEDAGASWAAIYLSDSLGASAFLAGVGFIALQGMQFVGRLFGDRLVDRFGQRAVARTGGAVVFVGMGLALAFPTLAGTIVGFGLAGLGVATLIPAAMHAADELPGFRAGSGLTIVSWLLRLGFLVSPPLVGAVADATELRYGLLIVPLAGLLVVACAGVLSKRSAHPHP</sequence>
<feature type="transmembrane region" description="Helical" evidence="5">
    <location>
        <begin position="131"/>
        <end position="153"/>
    </location>
</feature>
<feature type="transmembrane region" description="Helical" evidence="5">
    <location>
        <begin position="68"/>
        <end position="84"/>
    </location>
</feature>
<feature type="transmembrane region" description="Helical" evidence="5">
    <location>
        <begin position="361"/>
        <end position="382"/>
    </location>
</feature>
<feature type="transmembrane region" description="Helical" evidence="5">
    <location>
        <begin position="204"/>
        <end position="223"/>
    </location>
</feature>
<dbReference type="GO" id="GO:0022857">
    <property type="term" value="F:transmembrane transporter activity"/>
    <property type="evidence" value="ECO:0007669"/>
    <property type="project" value="InterPro"/>
</dbReference>
<keyword evidence="2 5" id="KW-0812">Transmembrane</keyword>
<dbReference type="Gene3D" id="1.20.1250.20">
    <property type="entry name" value="MFS general substrate transporter like domains"/>
    <property type="match status" value="2"/>
</dbReference>
<dbReference type="Pfam" id="PF07690">
    <property type="entry name" value="MFS_1"/>
    <property type="match status" value="1"/>
</dbReference>
<dbReference type="InterPro" id="IPR020846">
    <property type="entry name" value="MFS_dom"/>
</dbReference>
<dbReference type="Proteomes" id="UP000606922">
    <property type="component" value="Unassembled WGS sequence"/>
</dbReference>
<organism evidence="7 8">
    <name type="scientific">Conyzicola nivalis</name>
    <dbReference type="NCBI Taxonomy" id="1477021"/>
    <lineage>
        <taxon>Bacteria</taxon>
        <taxon>Bacillati</taxon>
        <taxon>Actinomycetota</taxon>
        <taxon>Actinomycetes</taxon>
        <taxon>Micrococcales</taxon>
        <taxon>Microbacteriaceae</taxon>
        <taxon>Conyzicola</taxon>
    </lineage>
</organism>
<evidence type="ECO:0000313" key="8">
    <source>
        <dbReference type="Proteomes" id="UP000606922"/>
    </source>
</evidence>
<comment type="subcellular location">
    <subcellularLocation>
        <location evidence="1">Cell membrane</location>
        <topology evidence="1">Multi-pass membrane protein</topology>
    </subcellularLocation>
</comment>
<dbReference type="GO" id="GO:0005886">
    <property type="term" value="C:plasma membrane"/>
    <property type="evidence" value="ECO:0007669"/>
    <property type="project" value="UniProtKB-SubCell"/>
</dbReference>
<feature type="domain" description="Major facilitator superfamily (MFS) profile" evidence="6">
    <location>
        <begin position="1"/>
        <end position="389"/>
    </location>
</feature>
<dbReference type="CDD" id="cd17393">
    <property type="entry name" value="MFS_MosC_like"/>
    <property type="match status" value="1"/>
</dbReference>
<dbReference type="EMBL" id="BMGB01000001">
    <property type="protein sequence ID" value="GGB08524.1"/>
    <property type="molecule type" value="Genomic_DNA"/>
</dbReference>
<dbReference type="InterPro" id="IPR036259">
    <property type="entry name" value="MFS_trans_sf"/>
</dbReference>
<dbReference type="InterPro" id="IPR011701">
    <property type="entry name" value="MFS"/>
</dbReference>
<dbReference type="PROSITE" id="PS50850">
    <property type="entry name" value="MFS"/>
    <property type="match status" value="1"/>
</dbReference>
<keyword evidence="8" id="KW-1185">Reference proteome</keyword>
<dbReference type="SUPFAM" id="SSF103473">
    <property type="entry name" value="MFS general substrate transporter"/>
    <property type="match status" value="1"/>
</dbReference>
<gene>
    <name evidence="7" type="ORF">GCM10010979_23840</name>
</gene>
<name>A0A916SN76_9MICO</name>
<proteinExistence type="predicted"/>
<comment type="caution">
    <text evidence="7">The sequence shown here is derived from an EMBL/GenBank/DDBJ whole genome shotgun (WGS) entry which is preliminary data.</text>
</comment>
<evidence type="ECO:0000256" key="1">
    <source>
        <dbReference type="ARBA" id="ARBA00004651"/>
    </source>
</evidence>
<evidence type="ECO:0000256" key="5">
    <source>
        <dbReference type="SAM" id="Phobius"/>
    </source>
</evidence>
<accession>A0A916SN76</accession>
<keyword evidence="3 5" id="KW-1133">Transmembrane helix</keyword>